<dbReference type="SUPFAM" id="SSF53955">
    <property type="entry name" value="Lysozyme-like"/>
    <property type="match status" value="1"/>
</dbReference>
<dbReference type="EMBL" id="CP072793">
    <property type="protein sequence ID" value="QTR52613.1"/>
    <property type="molecule type" value="Genomic_DNA"/>
</dbReference>
<sequence length="283" mass="30905">MSMSAVRRCATLLLVPAAFAFSSSSAIAACDQYAPQVLHALANPYQYEIVSAARSNGVNPNLLKAVITAESCFRPSAVSNKGAGGLMQLMPATARRFGVANRFDTNENIHGGARYLRWLLTRYGGSVPHAVAAYNAGEGRVDMYGTAVPFQETQMYTRRVLNAYQKLSGGQRAQQPQVIRGGKSGSCEVVTHSLYTIHGNETLQNVAKRYGMNVRRLAALNKISRPYAVEHGQRLRVEVCGRWAEGEQASHSKSDRSALASKIHERVAKPAANAKDERWGFDF</sequence>
<dbReference type="SUPFAM" id="SSF54106">
    <property type="entry name" value="LysM domain"/>
    <property type="match status" value="1"/>
</dbReference>
<dbReference type="GO" id="GO:0008933">
    <property type="term" value="F:peptidoglycan lytic transglycosylase activity"/>
    <property type="evidence" value="ECO:0007669"/>
    <property type="project" value="InterPro"/>
</dbReference>
<dbReference type="PROSITE" id="PS51257">
    <property type="entry name" value="PROKAR_LIPOPROTEIN"/>
    <property type="match status" value="1"/>
</dbReference>
<evidence type="ECO:0000313" key="4">
    <source>
        <dbReference type="EMBL" id="QTR52613.1"/>
    </source>
</evidence>
<feature type="chain" id="PRO_5036755722" evidence="2">
    <location>
        <begin position="29"/>
        <end position="283"/>
    </location>
</feature>
<protein>
    <submittedName>
        <fullName evidence="4">Transglycosylase SLT domain-containing protein</fullName>
    </submittedName>
</protein>
<dbReference type="Proteomes" id="UP000672009">
    <property type="component" value="Chromosome"/>
</dbReference>
<dbReference type="Pfam" id="PF01464">
    <property type="entry name" value="SLT"/>
    <property type="match status" value="1"/>
</dbReference>
<dbReference type="PANTHER" id="PTHR37423">
    <property type="entry name" value="SOLUBLE LYTIC MUREIN TRANSGLYCOSYLASE-RELATED"/>
    <property type="match status" value="1"/>
</dbReference>
<dbReference type="PROSITE" id="PS51782">
    <property type="entry name" value="LYSM"/>
    <property type="match status" value="1"/>
</dbReference>
<dbReference type="InterPro" id="IPR008258">
    <property type="entry name" value="Transglycosylase_SLT_dom_1"/>
</dbReference>
<dbReference type="Pfam" id="PF01476">
    <property type="entry name" value="LysM"/>
    <property type="match status" value="1"/>
</dbReference>
<dbReference type="KEGG" id="tun:J9260_12940"/>
<dbReference type="InterPro" id="IPR023346">
    <property type="entry name" value="Lysozyme-like_dom_sf"/>
</dbReference>
<dbReference type="InterPro" id="IPR000189">
    <property type="entry name" value="Transglyc_AS"/>
</dbReference>
<keyword evidence="5" id="KW-1185">Reference proteome</keyword>
<feature type="domain" description="LysM" evidence="3">
    <location>
        <begin position="193"/>
        <end position="237"/>
    </location>
</feature>
<dbReference type="GO" id="GO:0000270">
    <property type="term" value="P:peptidoglycan metabolic process"/>
    <property type="evidence" value="ECO:0007669"/>
    <property type="project" value="InterPro"/>
</dbReference>
<evidence type="ECO:0000259" key="3">
    <source>
        <dbReference type="PROSITE" id="PS51782"/>
    </source>
</evidence>
<proteinExistence type="inferred from homology"/>
<keyword evidence="2" id="KW-0732">Signal</keyword>
<accession>A0A975F7T5</accession>
<dbReference type="AlphaFoldDB" id="A0A975F7T5"/>
<dbReference type="GO" id="GO:0016020">
    <property type="term" value="C:membrane"/>
    <property type="evidence" value="ECO:0007669"/>
    <property type="project" value="InterPro"/>
</dbReference>
<evidence type="ECO:0000256" key="2">
    <source>
        <dbReference type="SAM" id="SignalP"/>
    </source>
</evidence>
<feature type="signal peptide" evidence="2">
    <location>
        <begin position="1"/>
        <end position="28"/>
    </location>
</feature>
<comment type="similarity">
    <text evidence="1">Belongs to the transglycosylase Slt family.</text>
</comment>
<evidence type="ECO:0000313" key="5">
    <source>
        <dbReference type="Proteomes" id="UP000672009"/>
    </source>
</evidence>
<dbReference type="InterPro" id="IPR036779">
    <property type="entry name" value="LysM_dom_sf"/>
</dbReference>
<dbReference type="InterPro" id="IPR018392">
    <property type="entry name" value="LysM"/>
</dbReference>
<dbReference type="Gene3D" id="1.10.530.10">
    <property type="match status" value="1"/>
</dbReference>
<dbReference type="CDD" id="cd00254">
    <property type="entry name" value="LT-like"/>
    <property type="match status" value="1"/>
</dbReference>
<dbReference type="PANTHER" id="PTHR37423:SF2">
    <property type="entry name" value="MEMBRANE-BOUND LYTIC MUREIN TRANSGLYCOSYLASE C"/>
    <property type="match status" value="1"/>
</dbReference>
<gene>
    <name evidence="4" type="ORF">J9260_12940</name>
</gene>
<organism evidence="4 5">
    <name type="scientific">Thiothrix unzii</name>
    <dbReference type="NCBI Taxonomy" id="111769"/>
    <lineage>
        <taxon>Bacteria</taxon>
        <taxon>Pseudomonadati</taxon>
        <taxon>Pseudomonadota</taxon>
        <taxon>Gammaproteobacteria</taxon>
        <taxon>Thiotrichales</taxon>
        <taxon>Thiotrichaceae</taxon>
        <taxon>Thiothrix</taxon>
    </lineage>
</organism>
<reference evidence="4" key="1">
    <citation type="submission" date="2021-04" db="EMBL/GenBank/DDBJ databases">
        <title>Genomics, taxonomy and metabolism of representatives of sulfur bacteria of the genus Thiothrix: Thiothrix fructosivorans QT, Thiothrix unzii A1T and three new species, Thiothrix subterranea sp. nov., Thiothrix litoralis sp. nov. and 'Candidatus Thiothrix anitrata' sp. nov.</title>
        <authorList>
            <person name="Ravin N.V."/>
            <person name="Smolyakov D."/>
            <person name="Rudenko T.S."/>
            <person name="Mardanov A.V."/>
            <person name="Beletsky A.V."/>
            <person name="Markov N.D."/>
            <person name="Fomenkov A.I."/>
            <person name="Roberts R.J."/>
            <person name="Karnachuk O.V."/>
            <person name="Novikov A."/>
            <person name="Grabovich M.Y."/>
        </authorList>
    </citation>
    <scope>NUCLEOTIDE SEQUENCE</scope>
    <source>
        <strain evidence="4">A1</strain>
    </source>
</reference>
<evidence type="ECO:0000256" key="1">
    <source>
        <dbReference type="ARBA" id="ARBA00007734"/>
    </source>
</evidence>
<name>A0A975F7T5_9GAMM</name>
<dbReference type="SMART" id="SM00257">
    <property type="entry name" value="LysM"/>
    <property type="match status" value="1"/>
</dbReference>
<dbReference type="PROSITE" id="PS00922">
    <property type="entry name" value="TRANSGLYCOSYLASE"/>
    <property type="match status" value="1"/>
</dbReference>
<dbReference type="Gene3D" id="3.10.350.10">
    <property type="entry name" value="LysM domain"/>
    <property type="match status" value="1"/>
</dbReference>
<dbReference type="CDD" id="cd00118">
    <property type="entry name" value="LysM"/>
    <property type="match status" value="1"/>
</dbReference>